<keyword evidence="1" id="KW-0732">Signal</keyword>
<sequence>MKFREKTVAAIMIMGYVFAANAADSGHGTVTFQGAIIDAPCSINPDSIDQTINLGQISAAALSASGKTGSSIPRPFQIKLENCTTATLSTVQTKFTGAASAYDKDSLALSGSASGASIVMLDGSNEKVKLNVATTPQTLQDGHNTLNFNAYLQGGGSSATIVPGEFNSITNFTLAYQ</sequence>
<proteinExistence type="predicted"/>
<keyword evidence="4" id="KW-1185">Reference proteome</keyword>
<dbReference type="PANTHER" id="PTHR33420">
    <property type="entry name" value="FIMBRIAL SUBUNIT ELFA-RELATED"/>
    <property type="match status" value="1"/>
</dbReference>
<gene>
    <name evidence="3" type="ORF">J2125_002445</name>
</gene>
<dbReference type="Gene3D" id="2.60.40.1090">
    <property type="entry name" value="Fimbrial-type adhesion domain"/>
    <property type="match status" value="1"/>
</dbReference>
<name>A0ABS4P9E1_9GAMM</name>
<dbReference type="Proteomes" id="UP001195624">
    <property type="component" value="Unassembled WGS sequence"/>
</dbReference>
<feature type="signal peptide" evidence="1">
    <location>
        <begin position="1"/>
        <end position="22"/>
    </location>
</feature>
<accession>A0ABS4P9E1</accession>
<evidence type="ECO:0000256" key="1">
    <source>
        <dbReference type="SAM" id="SignalP"/>
    </source>
</evidence>
<evidence type="ECO:0000313" key="4">
    <source>
        <dbReference type="Proteomes" id="UP001195624"/>
    </source>
</evidence>
<evidence type="ECO:0000313" key="3">
    <source>
        <dbReference type="EMBL" id="MBP2169253.1"/>
    </source>
</evidence>
<dbReference type="InterPro" id="IPR000259">
    <property type="entry name" value="Adhesion_dom_fimbrial"/>
</dbReference>
<dbReference type="InterPro" id="IPR036937">
    <property type="entry name" value="Adhesion_dom_fimbrial_sf"/>
</dbReference>
<dbReference type="Pfam" id="PF00419">
    <property type="entry name" value="Fimbrial"/>
    <property type="match status" value="1"/>
</dbReference>
<comment type="caution">
    <text evidence="3">The sequence shown here is derived from an EMBL/GenBank/DDBJ whole genome shotgun (WGS) entry which is preliminary data.</text>
</comment>
<feature type="chain" id="PRO_5047212669" evidence="1">
    <location>
        <begin position="23"/>
        <end position="177"/>
    </location>
</feature>
<dbReference type="EMBL" id="JAGGMQ010000001">
    <property type="protein sequence ID" value="MBP2169253.1"/>
    <property type="molecule type" value="Genomic_DNA"/>
</dbReference>
<dbReference type="InterPro" id="IPR008966">
    <property type="entry name" value="Adhesion_dom_sf"/>
</dbReference>
<reference evidence="3 4" key="1">
    <citation type="submission" date="2021-03" db="EMBL/GenBank/DDBJ databases">
        <authorList>
            <person name="D'Agostino P."/>
            <person name="Huntemann M."/>
            <person name="Clum A."/>
            <person name="Spunde A."/>
            <person name="Palaniappan K."/>
            <person name="Ritter S."/>
            <person name="Mikhailova N."/>
            <person name="Chen I.-M."/>
            <person name="Stamatis D."/>
            <person name="Reddy T."/>
            <person name="O'Malley R."/>
            <person name="Daum C."/>
            <person name="Shapiro N."/>
            <person name="Ivanova N."/>
            <person name="Kyrpides N."/>
            <person name="Woyke T."/>
        </authorList>
    </citation>
    <scope>NUCLEOTIDE SEQUENCE [LARGE SCALE GENOMIC DNA]</scope>
    <source>
        <strain evidence="3 4">WS4403</strain>
    </source>
</reference>
<dbReference type="PANTHER" id="PTHR33420:SF26">
    <property type="entry name" value="FIMBRIAL SUBUNIT"/>
    <property type="match status" value="1"/>
</dbReference>
<dbReference type="RefSeq" id="WP_017803067.1">
    <property type="nucleotide sequence ID" value="NZ_JAGGMQ010000001.1"/>
</dbReference>
<organism evidence="3 4">
    <name type="scientific">Winslowiella toletana</name>
    <dbReference type="NCBI Taxonomy" id="92490"/>
    <lineage>
        <taxon>Bacteria</taxon>
        <taxon>Pseudomonadati</taxon>
        <taxon>Pseudomonadota</taxon>
        <taxon>Gammaproteobacteria</taxon>
        <taxon>Enterobacterales</taxon>
        <taxon>Erwiniaceae</taxon>
        <taxon>Winslowiella</taxon>
    </lineage>
</organism>
<dbReference type="SUPFAM" id="SSF49401">
    <property type="entry name" value="Bacterial adhesins"/>
    <property type="match status" value="1"/>
</dbReference>
<dbReference type="InterPro" id="IPR050263">
    <property type="entry name" value="Bact_Fimbrial_Adh_Pro"/>
</dbReference>
<protein>
    <submittedName>
        <fullName evidence="3">Type 1 fimbria pilin</fullName>
    </submittedName>
</protein>
<evidence type="ECO:0000259" key="2">
    <source>
        <dbReference type="Pfam" id="PF00419"/>
    </source>
</evidence>
<reference evidence="4" key="2">
    <citation type="submission" date="2023-07" db="EMBL/GenBank/DDBJ databases">
        <title>Genome mining of underrepresented organisms for secondary metabolites.</title>
        <authorList>
            <person name="D'Agostino P.M."/>
        </authorList>
    </citation>
    <scope>NUCLEOTIDE SEQUENCE [LARGE SCALE GENOMIC DNA]</scope>
    <source>
        <strain evidence="4">WS4403</strain>
    </source>
</reference>
<feature type="domain" description="Fimbrial-type adhesion" evidence="2">
    <location>
        <begin position="31"/>
        <end position="177"/>
    </location>
</feature>